<dbReference type="AlphaFoldDB" id="A0A1G1YY24"/>
<dbReference type="GO" id="GO:0006412">
    <property type="term" value="P:translation"/>
    <property type="evidence" value="ECO:0007669"/>
    <property type="project" value="InterPro"/>
</dbReference>
<dbReference type="PROSITE" id="PS01167">
    <property type="entry name" value="RIBOSOMAL_L17"/>
    <property type="match status" value="1"/>
</dbReference>
<reference evidence="7 8" key="1">
    <citation type="journal article" date="2016" name="Nat. Commun.">
        <title>Thousands of microbial genomes shed light on interconnected biogeochemical processes in an aquifer system.</title>
        <authorList>
            <person name="Anantharaman K."/>
            <person name="Brown C.T."/>
            <person name="Hug L.A."/>
            <person name="Sharon I."/>
            <person name="Castelle C.J."/>
            <person name="Probst A.J."/>
            <person name="Thomas B.C."/>
            <person name="Singh A."/>
            <person name="Wilkins M.J."/>
            <person name="Karaoz U."/>
            <person name="Brodie E.L."/>
            <person name="Williams K.H."/>
            <person name="Hubbard S.S."/>
            <person name="Banfield J.F."/>
        </authorList>
    </citation>
    <scope>NUCLEOTIDE SEQUENCE [LARGE SCALE GENOMIC DNA]</scope>
</reference>
<dbReference type="Proteomes" id="UP000178651">
    <property type="component" value="Unassembled WGS sequence"/>
</dbReference>
<dbReference type="SUPFAM" id="SSF64263">
    <property type="entry name" value="Prokaryotic ribosomal protein L17"/>
    <property type="match status" value="1"/>
</dbReference>
<keyword evidence="3 5" id="KW-0687">Ribonucleoprotein</keyword>
<evidence type="ECO:0000256" key="1">
    <source>
        <dbReference type="ARBA" id="ARBA00008777"/>
    </source>
</evidence>
<evidence type="ECO:0000313" key="7">
    <source>
        <dbReference type="EMBL" id="OGY57265.1"/>
    </source>
</evidence>
<dbReference type="PANTHER" id="PTHR14413">
    <property type="entry name" value="RIBOSOMAL PROTEIN L17"/>
    <property type="match status" value="1"/>
</dbReference>
<evidence type="ECO:0000256" key="6">
    <source>
        <dbReference type="RuleBase" id="RU000661"/>
    </source>
</evidence>
<dbReference type="InterPro" id="IPR000456">
    <property type="entry name" value="Ribosomal_bL17"/>
</dbReference>
<evidence type="ECO:0000256" key="3">
    <source>
        <dbReference type="ARBA" id="ARBA00023274"/>
    </source>
</evidence>
<evidence type="ECO:0000256" key="4">
    <source>
        <dbReference type="ARBA" id="ARBA00035494"/>
    </source>
</evidence>
<dbReference type="GO" id="GO:0003735">
    <property type="term" value="F:structural constituent of ribosome"/>
    <property type="evidence" value="ECO:0007669"/>
    <property type="project" value="InterPro"/>
</dbReference>
<comment type="similarity">
    <text evidence="1 5">Belongs to the bacterial ribosomal protein bL17 family.</text>
</comment>
<dbReference type="Pfam" id="PF01196">
    <property type="entry name" value="Ribosomal_L17"/>
    <property type="match status" value="1"/>
</dbReference>
<dbReference type="InterPro" id="IPR036373">
    <property type="entry name" value="Ribosomal_bL17_sf"/>
</dbReference>
<evidence type="ECO:0000313" key="8">
    <source>
        <dbReference type="Proteomes" id="UP000178651"/>
    </source>
</evidence>
<accession>A0A1G1YY24</accession>
<protein>
    <recommendedName>
        <fullName evidence="4 6">50S ribosomal protein L17</fullName>
    </recommendedName>
</protein>
<organism evidence="7 8">
    <name type="scientific">Candidatus Colwellbacteria bacterium RIFCSPHIGHO2_02_FULL_43_15</name>
    <dbReference type="NCBI Taxonomy" id="1797686"/>
    <lineage>
        <taxon>Bacteria</taxon>
        <taxon>Candidatus Colwelliibacteriota</taxon>
    </lineage>
</organism>
<proteinExistence type="inferred from homology"/>
<dbReference type="InterPro" id="IPR047859">
    <property type="entry name" value="Ribosomal_bL17_CS"/>
</dbReference>
<evidence type="ECO:0000256" key="2">
    <source>
        <dbReference type="ARBA" id="ARBA00022980"/>
    </source>
</evidence>
<gene>
    <name evidence="7" type="ORF">A3D47_00935</name>
</gene>
<name>A0A1G1YY24_9BACT</name>
<dbReference type="PANTHER" id="PTHR14413:SF16">
    <property type="entry name" value="LARGE RIBOSOMAL SUBUNIT PROTEIN BL17M"/>
    <property type="match status" value="1"/>
</dbReference>
<sequence length="117" mass="13528">MRHLSKGRKFGRMRGQRNSFVSGLIHNFVMKEKIKTTEARAKEIRPKVEKLVTLAKKQNIASLRVLKSRLPELSANKLYYEIAPKFSSRQGGYVRIIKTAVRRKRDAAPMSVIEFIK</sequence>
<comment type="caution">
    <text evidence="7">The sequence shown here is derived from an EMBL/GenBank/DDBJ whole genome shotgun (WGS) entry which is preliminary data.</text>
</comment>
<dbReference type="EMBL" id="MHIU01000040">
    <property type="protein sequence ID" value="OGY57265.1"/>
    <property type="molecule type" value="Genomic_DNA"/>
</dbReference>
<dbReference type="NCBIfam" id="TIGR00059">
    <property type="entry name" value="L17"/>
    <property type="match status" value="1"/>
</dbReference>
<keyword evidence="2 5" id="KW-0689">Ribosomal protein</keyword>
<evidence type="ECO:0000256" key="5">
    <source>
        <dbReference type="RuleBase" id="RU000660"/>
    </source>
</evidence>
<dbReference type="Gene3D" id="3.90.1030.10">
    <property type="entry name" value="Ribosomal protein L17"/>
    <property type="match status" value="1"/>
</dbReference>
<dbReference type="GO" id="GO:0022625">
    <property type="term" value="C:cytosolic large ribosomal subunit"/>
    <property type="evidence" value="ECO:0007669"/>
    <property type="project" value="TreeGrafter"/>
</dbReference>